<dbReference type="SUPFAM" id="SSF75005">
    <property type="entry name" value="Arabinanase/levansucrase/invertase"/>
    <property type="match status" value="1"/>
</dbReference>
<dbReference type="Proteomes" id="UP000184386">
    <property type="component" value="Unassembled WGS sequence"/>
</dbReference>
<dbReference type="OrthoDB" id="7544904at2"/>
<evidence type="ECO:0000313" key="1">
    <source>
        <dbReference type="EMBL" id="SHK75043.1"/>
    </source>
</evidence>
<dbReference type="PANTHER" id="PTHR37036">
    <property type="match status" value="1"/>
</dbReference>
<dbReference type="EMBL" id="FRAC01000016">
    <property type="protein sequence ID" value="SHK75043.1"/>
    <property type="molecule type" value="Genomic_DNA"/>
</dbReference>
<dbReference type="Gene3D" id="2.115.10.20">
    <property type="entry name" value="Glycosyl hydrolase domain, family 43"/>
    <property type="match status" value="1"/>
</dbReference>
<evidence type="ECO:0000313" key="2">
    <source>
        <dbReference type="Proteomes" id="UP000184386"/>
    </source>
</evidence>
<organism evidence="1 2">
    <name type="scientific">Anaerocolumna jejuensis DSM 15929</name>
    <dbReference type="NCBI Taxonomy" id="1121322"/>
    <lineage>
        <taxon>Bacteria</taxon>
        <taxon>Bacillati</taxon>
        <taxon>Bacillota</taxon>
        <taxon>Clostridia</taxon>
        <taxon>Lachnospirales</taxon>
        <taxon>Lachnospiraceae</taxon>
        <taxon>Anaerocolumna</taxon>
    </lineage>
</organism>
<dbReference type="InterPro" id="IPR023296">
    <property type="entry name" value="Glyco_hydro_beta-prop_sf"/>
</dbReference>
<dbReference type="PANTHER" id="PTHR37036:SF2">
    <property type="entry name" value="DUF1861 FAMILY PROTEIN"/>
    <property type="match status" value="1"/>
</dbReference>
<dbReference type="Pfam" id="PF08950">
    <property type="entry name" value="DUF1861"/>
    <property type="match status" value="1"/>
</dbReference>
<name>A0A1M6V0R1_9FIRM</name>
<reference evidence="1 2" key="1">
    <citation type="submission" date="2016-11" db="EMBL/GenBank/DDBJ databases">
        <authorList>
            <person name="Jaros S."/>
            <person name="Januszkiewicz K."/>
            <person name="Wedrychowicz H."/>
        </authorList>
    </citation>
    <scope>NUCLEOTIDE SEQUENCE [LARGE SCALE GENOMIC DNA]</scope>
    <source>
        <strain evidence="1 2">DSM 15929</strain>
    </source>
</reference>
<sequence>MSIKEIKDQFELEKNQKIYDSAVLTFHGTEGFDVYNCSLPFTWDGKEYIYGRVEKRDEWARSWARLFEKTGKDEYTLVKDHMIYQLEDPYISVVQGEIVLGGTHVRKRGGAVDTYYGYFYRGKDLKDLVYFTTGPDYMKDIRLVELADGRIGVFSRPRNEEIEKKYGSASVIGFAVISSLEELTNEVIESAEPILGIFDKGEWGGCNQVYLLADGTLGVIGHQCYTQPVEGEKALAVYVNISFEFDPRTFEVKNRKIIGTRSCYPAGPAKVPNLIDCTFTSGIVMRGDGKADLYAGIGDTMEGRITIEYPFCIPLK</sequence>
<gene>
    <name evidence="1" type="ORF">SAMN02745136_03266</name>
</gene>
<dbReference type="AlphaFoldDB" id="A0A1M6V0R1"/>
<proteinExistence type="predicted"/>
<dbReference type="InterPro" id="IPR015045">
    <property type="entry name" value="MPT-1-like_LmxM"/>
</dbReference>
<dbReference type="RefSeq" id="WP_073277835.1">
    <property type="nucleotide sequence ID" value="NZ_FRAC01000016.1"/>
</dbReference>
<dbReference type="STRING" id="1121322.SAMN02745136_03266"/>
<accession>A0A1M6V0R1</accession>
<evidence type="ECO:0008006" key="3">
    <source>
        <dbReference type="Google" id="ProtNLM"/>
    </source>
</evidence>
<keyword evidence="2" id="KW-1185">Reference proteome</keyword>
<protein>
    <recommendedName>
        <fullName evidence="3">DUF1861 family protein</fullName>
    </recommendedName>
</protein>